<dbReference type="InterPro" id="IPR029061">
    <property type="entry name" value="THDP-binding"/>
</dbReference>
<dbReference type="Pfam" id="PF00676">
    <property type="entry name" value="E1_dh"/>
    <property type="match status" value="1"/>
</dbReference>
<protein>
    <recommendedName>
        <fullName evidence="4">Dehydrogenase E1 component domain-containing protein</fullName>
    </recommendedName>
</protein>
<dbReference type="GO" id="GO:0006086">
    <property type="term" value="P:pyruvate decarboxylation to acetyl-CoA"/>
    <property type="evidence" value="ECO:0007669"/>
    <property type="project" value="TreeGrafter"/>
</dbReference>
<evidence type="ECO:0000256" key="3">
    <source>
        <dbReference type="ARBA" id="ARBA00023052"/>
    </source>
</evidence>
<dbReference type="CDD" id="cd02000">
    <property type="entry name" value="TPP_E1_PDC_ADC_BCADC"/>
    <property type="match status" value="1"/>
</dbReference>
<dbReference type="GO" id="GO:0004739">
    <property type="term" value="F:pyruvate dehydrogenase (acetyl-transferring) activity"/>
    <property type="evidence" value="ECO:0007669"/>
    <property type="project" value="TreeGrafter"/>
</dbReference>
<gene>
    <name evidence="5" type="ORF">METZ01_LOCUS27342</name>
</gene>
<dbReference type="InterPro" id="IPR050642">
    <property type="entry name" value="PDH_E1_Alpha_Subunit"/>
</dbReference>
<evidence type="ECO:0000259" key="4">
    <source>
        <dbReference type="Pfam" id="PF00676"/>
    </source>
</evidence>
<dbReference type="Gene3D" id="3.40.50.970">
    <property type="match status" value="1"/>
</dbReference>
<dbReference type="InterPro" id="IPR001017">
    <property type="entry name" value="DH_E1"/>
</dbReference>
<dbReference type="PANTHER" id="PTHR11516:SF60">
    <property type="entry name" value="PYRUVATE DEHYDROGENASE E1 COMPONENT SUBUNIT ALPHA"/>
    <property type="match status" value="1"/>
</dbReference>
<proteinExistence type="predicted"/>
<evidence type="ECO:0000256" key="1">
    <source>
        <dbReference type="ARBA" id="ARBA00001964"/>
    </source>
</evidence>
<sequence length="328" mass="35414">MQLSREKLLDAYTRMRKIRVFEETMRDEFAKGTMPGFVHLYIGQEAIATGVCIELDNNDTIASTHRGHGHCIAKNSDIEKMALEIYCRADGLCGGKGGSMHIADLSVGMLGANAIVGANAPIAVGAALRQRVEDNNAVSVAFIGDGASNQGGVFEAMNLASVLKLPVLFVFENNGYGEFTGVDYHCGGGDIAGRAKGFGMPSYKLDGSDFFAVQETTAEAVKRARNGEGPTALECVAKRWYGHFEGDPQHYRTKDELESIRKNNDPLVIFRTKVEEAGILDAKDLDSIDNNVIDEISSALEKAKDSPVPDVKELTKNVYSDDLGGQVA</sequence>
<keyword evidence="3" id="KW-0786">Thiamine pyrophosphate</keyword>
<accession>A0A381Q6D1</accession>
<dbReference type="AlphaFoldDB" id="A0A381Q6D1"/>
<keyword evidence="2" id="KW-0560">Oxidoreductase</keyword>
<dbReference type="SUPFAM" id="SSF52518">
    <property type="entry name" value="Thiamin diphosphate-binding fold (THDP-binding)"/>
    <property type="match status" value="1"/>
</dbReference>
<evidence type="ECO:0000256" key="2">
    <source>
        <dbReference type="ARBA" id="ARBA00023002"/>
    </source>
</evidence>
<evidence type="ECO:0000313" key="5">
    <source>
        <dbReference type="EMBL" id="SUZ74488.1"/>
    </source>
</evidence>
<dbReference type="PANTHER" id="PTHR11516">
    <property type="entry name" value="PYRUVATE DEHYDROGENASE E1 COMPONENT, ALPHA SUBUNIT BACTERIAL AND ORGANELLAR"/>
    <property type="match status" value="1"/>
</dbReference>
<name>A0A381Q6D1_9ZZZZ</name>
<organism evidence="5">
    <name type="scientific">marine metagenome</name>
    <dbReference type="NCBI Taxonomy" id="408172"/>
    <lineage>
        <taxon>unclassified sequences</taxon>
        <taxon>metagenomes</taxon>
        <taxon>ecological metagenomes</taxon>
    </lineage>
</organism>
<reference evidence="5" key="1">
    <citation type="submission" date="2018-05" db="EMBL/GenBank/DDBJ databases">
        <authorList>
            <person name="Lanie J.A."/>
            <person name="Ng W.-L."/>
            <person name="Kazmierczak K.M."/>
            <person name="Andrzejewski T.M."/>
            <person name="Davidsen T.M."/>
            <person name="Wayne K.J."/>
            <person name="Tettelin H."/>
            <person name="Glass J.I."/>
            <person name="Rusch D."/>
            <person name="Podicherti R."/>
            <person name="Tsui H.-C.T."/>
            <person name="Winkler M.E."/>
        </authorList>
    </citation>
    <scope>NUCLEOTIDE SEQUENCE</scope>
</reference>
<comment type="cofactor">
    <cofactor evidence="1">
        <name>thiamine diphosphate</name>
        <dbReference type="ChEBI" id="CHEBI:58937"/>
    </cofactor>
</comment>
<feature type="domain" description="Dehydrogenase E1 component" evidence="4">
    <location>
        <begin position="14"/>
        <end position="311"/>
    </location>
</feature>
<dbReference type="EMBL" id="UINC01001212">
    <property type="protein sequence ID" value="SUZ74488.1"/>
    <property type="molecule type" value="Genomic_DNA"/>
</dbReference>